<dbReference type="PANTHER" id="PTHR30465">
    <property type="entry name" value="INNER MEMBRANE ABC TRANSPORTER"/>
    <property type="match status" value="1"/>
</dbReference>
<dbReference type="CDD" id="cd06261">
    <property type="entry name" value="TM_PBP2"/>
    <property type="match status" value="1"/>
</dbReference>
<dbReference type="GO" id="GO:0005886">
    <property type="term" value="C:plasma membrane"/>
    <property type="evidence" value="ECO:0007669"/>
    <property type="project" value="UniProtKB-SubCell"/>
</dbReference>
<keyword evidence="5 7" id="KW-1133">Transmembrane helix</keyword>
<evidence type="ECO:0000256" key="7">
    <source>
        <dbReference type="RuleBase" id="RU363032"/>
    </source>
</evidence>
<dbReference type="Pfam" id="PF00528">
    <property type="entry name" value="BPD_transp_1"/>
    <property type="match status" value="1"/>
</dbReference>
<dbReference type="PANTHER" id="PTHR30465:SF45">
    <property type="entry name" value="BINDING-PROTEIN-DEPENDENT TRANSPORT SYSTEMS INNER MEMBRANE COMPONENT"/>
    <property type="match status" value="1"/>
</dbReference>
<dbReference type="EMBL" id="DRZC01000013">
    <property type="protein sequence ID" value="HHQ79993.1"/>
    <property type="molecule type" value="Genomic_DNA"/>
</dbReference>
<keyword evidence="2 7" id="KW-0813">Transport</keyword>
<dbReference type="PROSITE" id="PS50928">
    <property type="entry name" value="ABC_TM1"/>
    <property type="match status" value="1"/>
</dbReference>
<dbReference type="InterPro" id="IPR035906">
    <property type="entry name" value="MetI-like_sf"/>
</dbReference>
<reference evidence="9" key="1">
    <citation type="journal article" date="2020" name="mSystems">
        <title>Genome- and Community-Level Interaction Insights into Carbon Utilization and Element Cycling Functions of Hydrothermarchaeota in Hydrothermal Sediment.</title>
        <authorList>
            <person name="Zhou Z."/>
            <person name="Liu Y."/>
            <person name="Xu W."/>
            <person name="Pan J."/>
            <person name="Luo Z.H."/>
            <person name="Li M."/>
        </authorList>
    </citation>
    <scope>NUCLEOTIDE SEQUENCE [LARGE SCALE GENOMIC DNA]</scope>
    <source>
        <strain evidence="9">SpSt-1116</strain>
    </source>
</reference>
<keyword evidence="4 7" id="KW-0812">Transmembrane</keyword>
<feature type="transmembrane region" description="Helical" evidence="7">
    <location>
        <begin position="333"/>
        <end position="356"/>
    </location>
</feature>
<evidence type="ECO:0000256" key="6">
    <source>
        <dbReference type="ARBA" id="ARBA00023136"/>
    </source>
</evidence>
<protein>
    <submittedName>
        <fullName evidence="9">ABC transporter permease</fullName>
    </submittedName>
</protein>
<dbReference type="Gene3D" id="1.10.3720.10">
    <property type="entry name" value="MetI-like"/>
    <property type="match status" value="1"/>
</dbReference>
<organism evidence="9">
    <name type="scientific">Fervidicoccus fontis</name>
    <dbReference type="NCBI Taxonomy" id="683846"/>
    <lineage>
        <taxon>Archaea</taxon>
        <taxon>Thermoproteota</taxon>
        <taxon>Thermoprotei</taxon>
        <taxon>Fervidicoccales</taxon>
        <taxon>Fervidicoccaceae</taxon>
        <taxon>Fervidicoccus</taxon>
    </lineage>
</organism>
<evidence type="ECO:0000256" key="1">
    <source>
        <dbReference type="ARBA" id="ARBA00004651"/>
    </source>
</evidence>
<dbReference type="GO" id="GO:0055085">
    <property type="term" value="P:transmembrane transport"/>
    <property type="evidence" value="ECO:0007669"/>
    <property type="project" value="InterPro"/>
</dbReference>
<feature type="transmembrane region" description="Helical" evidence="7">
    <location>
        <begin position="127"/>
        <end position="148"/>
    </location>
</feature>
<name>A0A7J3ZIW1_9CREN</name>
<proteinExistence type="inferred from homology"/>
<evidence type="ECO:0000259" key="8">
    <source>
        <dbReference type="PROSITE" id="PS50928"/>
    </source>
</evidence>
<gene>
    <name evidence="9" type="ORF">ENM78_00795</name>
</gene>
<evidence type="ECO:0000313" key="9">
    <source>
        <dbReference type="EMBL" id="HHQ79993.1"/>
    </source>
</evidence>
<feature type="transmembrane region" description="Helical" evidence="7">
    <location>
        <begin position="12"/>
        <end position="33"/>
    </location>
</feature>
<sequence>MSSLGRTLLTQTLNNLLTLIVIVAIISALFVAYNQKALEGAVVEAVQMYARELAKNPKLSEEEKQRLIKQRELDLRYRFGLLGNPIEKVFNMMVRLLTLDLGAARSIYIGSSYLIKDQVIFALRNTAILFLTSTIIVAVLGIVVGLYAARKAGRSLDRLLSILAVFSASLPMWWVGMLMLLLFSFKLHLFPFQSKDVFIQLMQLERQYQTGELSLLLYSVLKLKTGLYYMALPLATVTLVSFGGWAYIVRNVVITRMSDDFVMVARAKGVPERNVLFGHVLRSASPPLVTMIVLSLVNSLGGAIITETVFGWPGMGLLYWQAILNSEPLLLGATTYVIILMFVIAVIILNFIYALLDPRVRTGGTAQAGVPRA</sequence>
<evidence type="ECO:0000256" key="4">
    <source>
        <dbReference type="ARBA" id="ARBA00022692"/>
    </source>
</evidence>
<keyword evidence="3" id="KW-1003">Cell membrane</keyword>
<accession>A0A7J3ZIW1</accession>
<evidence type="ECO:0000256" key="3">
    <source>
        <dbReference type="ARBA" id="ARBA00022475"/>
    </source>
</evidence>
<evidence type="ECO:0000256" key="5">
    <source>
        <dbReference type="ARBA" id="ARBA00022989"/>
    </source>
</evidence>
<dbReference type="SUPFAM" id="SSF161098">
    <property type="entry name" value="MetI-like"/>
    <property type="match status" value="1"/>
</dbReference>
<dbReference type="InterPro" id="IPR000515">
    <property type="entry name" value="MetI-like"/>
</dbReference>
<feature type="transmembrane region" description="Helical" evidence="7">
    <location>
        <begin position="288"/>
        <end position="313"/>
    </location>
</feature>
<feature type="transmembrane region" description="Helical" evidence="7">
    <location>
        <begin position="227"/>
        <end position="248"/>
    </location>
</feature>
<comment type="similarity">
    <text evidence="7">Belongs to the binding-protein-dependent transport system permease family.</text>
</comment>
<comment type="subcellular location">
    <subcellularLocation>
        <location evidence="1 7">Cell membrane</location>
        <topology evidence="1 7">Multi-pass membrane protein</topology>
    </subcellularLocation>
</comment>
<feature type="domain" description="ABC transmembrane type-1" evidence="8">
    <location>
        <begin position="123"/>
        <end position="353"/>
    </location>
</feature>
<comment type="caution">
    <text evidence="9">The sequence shown here is derived from an EMBL/GenBank/DDBJ whole genome shotgun (WGS) entry which is preliminary data.</text>
</comment>
<keyword evidence="6 7" id="KW-0472">Membrane</keyword>
<feature type="transmembrane region" description="Helical" evidence="7">
    <location>
        <begin position="160"/>
        <end position="185"/>
    </location>
</feature>
<dbReference type="AlphaFoldDB" id="A0A7J3ZIW1"/>
<evidence type="ECO:0000256" key="2">
    <source>
        <dbReference type="ARBA" id="ARBA00022448"/>
    </source>
</evidence>